<proteinExistence type="predicted"/>
<evidence type="ECO:0000256" key="2">
    <source>
        <dbReference type="ARBA" id="ARBA00023315"/>
    </source>
</evidence>
<feature type="domain" description="N-acetyltransferase" evidence="3">
    <location>
        <begin position="162"/>
        <end position="327"/>
    </location>
</feature>
<dbReference type="PROSITE" id="PS51186">
    <property type="entry name" value="GNAT"/>
    <property type="match status" value="1"/>
</dbReference>
<evidence type="ECO:0000259" key="3">
    <source>
        <dbReference type="PROSITE" id="PS51186"/>
    </source>
</evidence>
<dbReference type="PANTHER" id="PTHR43877">
    <property type="entry name" value="AMINOALKYLPHOSPHONATE N-ACETYLTRANSFERASE-RELATED-RELATED"/>
    <property type="match status" value="1"/>
</dbReference>
<dbReference type="Proteomes" id="UP000679307">
    <property type="component" value="Chromosome"/>
</dbReference>
<gene>
    <name evidence="4" type="primary">wecD</name>
    <name evidence="4" type="ORF">ENKNEFLB_01220</name>
</gene>
<evidence type="ECO:0000313" key="5">
    <source>
        <dbReference type="Proteomes" id="UP000679307"/>
    </source>
</evidence>
<dbReference type="SUPFAM" id="SSF55729">
    <property type="entry name" value="Acyl-CoA N-acyltransferases (Nat)"/>
    <property type="match status" value="1"/>
</dbReference>
<protein>
    <submittedName>
        <fullName evidence="4">dTDP-fucosamine acetyltransferase</fullName>
        <ecNumber evidence="4">2.3.1.210</ecNumber>
    </submittedName>
</protein>
<dbReference type="InterPro" id="IPR050832">
    <property type="entry name" value="Bact_Acetyltransf"/>
</dbReference>
<dbReference type="Gene3D" id="3.40.630.30">
    <property type="match status" value="1"/>
</dbReference>
<name>A0ABX8EIE0_9ACTN</name>
<keyword evidence="2 4" id="KW-0012">Acyltransferase</keyword>
<dbReference type="GO" id="GO:0016746">
    <property type="term" value="F:acyltransferase activity"/>
    <property type="evidence" value="ECO:0007669"/>
    <property type="project" value="UniProtKB-KW"/>
</dbReference>
<evidence type="ECO:0000313" key="4">
    <source>
        <dbReference type="EMBL" id="QVT78842.1"/>
    </source>
</evidence>
<accession>A0ABX8EIE0</accession>
<dbReference type="EMBL" id="CP075371">
    <property type="protein sequence ID" value="QVT78842.1"/>
    <property type="molecule type" value="Genomic_DNA"/>
</dbReference>
<dbReference type="EC" id="2.3.1.210" evidence="4"/>
<sequence>MTTARDRWEALAQRDAVRVAALDPLLDPRAATRPGSRDDGGVVLEDARGVVLGLARQAPAASVWTAPRGHSLSLARSADHAAEEVDRAVGEVLDRWEAEVLLPDREAGEATTVASVSVSALDDDVVAPLVARHFGRAVVLAVRRVRDGDAEEPAQARAGGGVVVRPATTADAGAVVAATVAVHRADRAYGFVPWLADLEERLADGVAAELGAAPGWTWVAQRDGAVVGVCQVEPPDRAAWITGATTAGPAAYLGLLHVDPTARGAGVGRALVASAQARCAREGVATVLLHHAAASPRSAPFWAREGYRPLLTTWSRRPAVRPAVRPVPGADATGRGT</sequence>
<dbReference type="RefSeq" id="WP_214058378.1">
    <property type="nucleotide sequence ID" value="NZ_CP075371.1"/>
</dbReference>
<evidence type="ECO:0000256" key="1">
    <source>
        <dbReference type="ARBA" id="ARBA00022679"/>
    </source>
</evidence>
<dbReference type="InterPro" id="IPR016181">
    <property type="entry name" value="Acyl_CoA_acyltransferase"/>
</dbReference>
<dbReference type="InterPro" id="IPR000182">
    <property type="entry name" value="GNAT_dom"/>
</dbReference>
<organism evidence="4 5">
    <name type="scientific">Nocardioides aquaticus</name>
    <dbReference type="NCBI Taxonomy" id="160826"/>
    <lineage>
        <taxon>Bacteria</taxon>
        <taxon>Bacillati</taxon>
        <taxon>Actinomycetota</taxon>
        <taxon>Actinomycetes</taxon>
        <taxon>Propionibacteriales</taxon>
        <taxon>Nocardioidaceae</taxon>
        <taxon>Nocardioides</taxon>
    </lineage>
</organism>
<keyword evidence="5" id="KW-1185">Reference proteome</keyword>
<dbReference type="Pfam" id="PF00583">
    <property type="entry name" value="Acetyltransf_1"/>
    <property type="match status" value="1"/>
</dbReference>
<dbReference type="CDD" id="cd04301">
    <property type="entry name" value="NAT_SF"/>
    <property type="match status" value="1"/>
</dbReference>
<keyword evidence="1 4" id="KW-0808">Transferase</keyword>
<reference evidence="4 5" key="1">
    <citation type="submission" date="2021-05" db="EMBL/GenBank/DDBJ databases">
        <title>Complete genome of Nocardioides aquaticus KCTC 9944T isolated from meromictic and hypersaline Ekho Lake, Antarctica.</title>
        <authorList>
            <person name="Hwang K."/>
            <person name="Kim K.M."/>
            <person name="Choe H."/>
        </authorList>
    </citation>
    <scope>NUCLEOTIDE SEQUENCE [LARGE SCALE GENOMIC DNA]</scope>
    <source>
        <strain evidence="4 5">KCTC 9944</strain>
    </source>
</reference>